<proteinExistence type="predicted"/>
<evidence type="ECO:0000256" key="1">
    <source>
        <dbReference type="SAM" id="SignalP"/>
    </source>
</evidence>
<reference evidence="2 3" key="1">
    <citation type="submission" date="2020-10" db="EMBL/GenBank/DDBJ databases">
        <title>Genome analysis of Massilia species.</title>
        <authorList>
            <person name="Jung D.-H."/>
        </authorList>
    </citation>
    <scope>NUCLEOTIDE SEQUENCE [LARGE SCALE GENOMIC DNA]</scope>
    <source>
        <strain evidence="3">sipir</strain>
    </source>
</reference>
<name>A0ABY4AEE4_9BURK</name>
<sequence>MEKIITAIFLLGMFFSSAVIAAPKVEHQMRTFDVCYYPIYAITERSSTVETFAETCVPLGRLTEGEEHHRKLMMVLGNMNAAFQRAEKARSNPRAFSFQDIRVRISAPGTTIFIHSHKEGTYNNKRFVLTDSELLKIERELGSIFDCMEKNEEEKFQKKEAFQLRNHVKRRTELLPQLHD</sequence>
<dbReference type="EMBL" id="CP063361">
    <property type="protein sequence ID" value="UOD32304.1"/>
    <property type="molecule type" value="Genomic_DNA"/>
</dbReference>
<keyword evidence="1" id="KW-0732">Signal</keyword>
<keyword evidence="3" id="KW-1185">Reference proteome</keyword>
<protein>
    <submittedName>
        <fullName evidence="2">Uncharacterized protein</fullName>
    </submittedName>
</protein>
<accession>A0ABY4AEE4</accession>
<feature type="signal peptide" evidence="1">
    <location>
        <begin position="1"/>
        <end position="21"/>
    </location>
</feature>
<gene>
    <name evidence="2" type="ORF">INH39_11910</name>
</gene>
<organism evidence="2 3">
    <name type="scientific">Massilia violaceinigra</name>
    <dbReference type="NCBI Taxonomy" id="2045208"/>
    <lineage>
        <taxon>Bacteria</taxon>
        <taxon>Pseudomonadati</taxon>
        <taxon>Pseudomonadota</taxon>
        <taxon>Betaproteobacteria</taxon>
        <taxon>Burkholderiales</taxon>
        <taxon>Oxalobacteraceae</taxon>
        <taxon>Telluria group</taxon>
        <taxon>Massilia</taxon>
    </lineage>
</organism>
<evidence type="ECO:0000313" key="3">
    <source>
        <dbReference type="Proteomes" id="UP000831532"/>
    </source>
</evidence>
<feature type="chain" id="PRO_5046367908" evidence="1">
    <location>
        <begin position="22"/>
        <end position="180"/>
    </location>
</feature>
<dbReference type="RefSeq" id="WP_243493344.1">
    <property type="nucleotide sequence ID" value="NZ_CP063361.1"/>
</dbReference>
<dbReference type="Proteomes" id="UP000831532">
    <property type="component" value="Chromosome"/>
</dbReference>
<evidence type="ECO:0000313" key="2">
    <source>
        <dbReference type="EMBL" id="UOD32304.1"/>
    </source>
</evidence>